<reference evidence="2" key="1">
    <citation type="journal article" date="2023" name="Genome Biol. Evol.">
        <title>Long-read-based Genome Assembly of Drosophila gunungcola Reveals Fewer Chemosensory Genes in Flower-breeding Species.</title>
        <authorList>
            <person name="Negi A."/>
            <person name="Liao B.Y."/>
            <person name="Yeh S.D."/>
        </authorList>
    </citation>
    <scope>NUCLEOTIDE SEQUENCE</scope>
    <source>
        <strain evidence="2">Sukarami</strain>
    </source>
</reference>
<proteinExistence type="predicted"/>
<feature type="chain" id="PRO_5040454480" description="Secreted protein" evidence="1">
    <location>
        <begin position="20"/>
        <end position="181"/>
    </location>
</feature>
<evidence type="ECO:0000313" key="3">
    <source>
        <dbReference type="Proteomes" id="UP001059596"/>
    </source>
</evidence>
<name>A0A9P9YQ28_9MUSC</name>
<comment type="caution">
    <text evidence="2">The sequence shown here is derived from an EMBL/GenBank/DDBJ whole genome shotgun (WGS) entry which is preliminary data.</text>
</comment>
<dbReference type="AlphaFoldDB" id="A0A9P9YQ28"/>
<organism evidence="2 3">
    <name type="scientific">Drosophila gunungcola</name>
    <name type="common">fruit fly</name>
    <dbReference type="NCBI Taxonomy" id="103775"/>
    <lineage>
        <taxon>Eukaryota</taxon>
        <taxon>Metazoa</taxon>
        <taxon>Ecdysozoa</taxon>
        <taxon>Arthropoda</taxon>
        <taxon>Hexapoda</taxon>
        <taxon>Insecta</taxon>
        <taxon>Pterygota</taxon>
        <taxon>Neoptera</taxon>
        <taxon>Endopterygota</taxon>
        <taxon>Diptera</taxon>
        <taxon>Brachycera</taxon>
        <taxon>Muscomorpha</taxon>
        <taxon>Ephydroidea</taxon>
        <taxon>Drosophilidae</taxon>
        <taxon>Drosophila</taxon>
        <taxon>Sophophora</taxon>
    </lineage>
</organism>
<dbReference type="OrthoDB" id="7791582at2759"/>
<dbReference type="EMBL" id="JAMKOV010000003">
    <property type="protein sequence ID" value="KAI8041011.1"/>
    <property type="molecule type" value="Genomic_DNA"/>
</dbReference>
<evidence type="ECO:0008006" key="4">
    <source>
        <dbReference type="Google" id="ProtNLM"/>
    </source>
</evidence>
<feature type="signal peptide" evidence="1">
    <location>
        <begin position="1"/>
        <end position="19"/>
    </location>
</feature>
<keyword evidence="1" id="KW-0732">Signal</keyword>
<accession>A0A9P9YQ28</accession>
<dbReference type="Proteomes" id="UP001059596">
    <property type="component" value="Unassembled WGS sequence"/>
</dbReference>
<evidence type="ECO:0000256" key="1">
    <source>
        <dbReference type="SAM" id="SignalP"/>
    </source>
</evidence>
<keyword evidence="3" id="KW-1185">Reference proteome</keyword>
<gene>
    <name evidence="2" type="ORF">M5D96_005261</name>
</gene>
<sequence>MQLIHFALGLGLISTALEAAILPLIVIKNGVESNHGLPMDTEKFGYLEFKPNGSLILRRAPNQSGNNLQNLLMLRGVLQALKLNPSKISETGGETRFDFKIYGDGVEHKFPPILENIIQRIQTYFSIYRYTDTSKPLQRIEPTTQPTEETSDLTTLKTEDEDELIVVGEQDAYITVGDDAD</sequence>
<evidence type="ECO:0000313" key="2">
    <source>
        <dbReference type="EMBL" id="KAI8041011.1"/>
    </source>
</evidence>
<protein>
    <recommendedName>
        <fullName evidence="4">Secreted protein</fullName>
    </recommendedName>
</protein>